<keyword evidence="5" id="KW-1185">Reference proteome</keyword>
<organism evidence="4 5">
    <name type="scientific">Planktothrix mougeotii LEGE 06226</name>
    <dbReference type="NCBI Taxonomy" id="1828728"/>
    <lineage>
        <taxon>Bacteria</taxon>
        <taxon>Bacillati</taxon>
        <taxon>Cyanobacteriota</taxon>
        <taxon>Cyanophyceae</taxon>
        <taxon>Oscillatoriophycideae</taxon>
        <taxon>Oscillatoriales</taxon>
        <taxon>Microcoleaceae</taxon>
        <taxon>Planktothrix</taxon>
    </lineage>
</organism>
<feature type="chain" id="PRO_5045007562" evidence="2">
    <location>
        <begin position="29"/>
        <end position="534"/>
    </location>
</feature>
<dbReference type="Proteomes" id="UP000640725">
    <property type="component" value="Unassembled WGS sequence"/>
</dbReference>
<dbReference type="InterPro" id="IPR038673">
    <property type="entry name" value="OprB_sf"/>
</dbReference>
<dbReference type="RefSeq" id="WP_193869408.1">
    <property type="nucleotide sequence ID" value="NZ_JADEWU010000022.1"/>
</dbReference>
<evidence type="ECO:0000256" key="1">
    <source>
        <dbReference type="ARBA" id="ARBA00008769"/>
    </source>
</evidence>
<evidence type="ECO:0000313" key="4">
    <source>
        <dbReference type="EMBL" id="MBE9143876.1"/>
    </source>
</evidence>
<dbReference type="EMBL" id="JADEWU010000022">
    <property type="protein sequence ID" value="MBE9143876.1"/>
    <property type="molecule type" value="Genomic_DNA"/>
</dbReference>
<dbReference type="InterPro" id="IPR001119">
    <property type="entry name" value="SLH_dom"/>
</dbReference>
<accession>A0ABR9UCH5</accession>
<dbReference type="SUPFAM" id="SSF56935">
    <property type="entry name" value="Porins"/>
    <property type="match status" value="1"/>
</dbReference>
<comment type="similarity">
    <text evidence="1 2">Belongs to the OprB family.</text>
</comment>
<proteinExistence type="inferred from homology"/>
<dbReference type="NCBIfam" id="NF033921">
    <property type="entry name" value="por_somb"/>
    <property type="match status" value="1"/>
</dbReference>
<feature type="signal peptide" evidence="2">
    <location>
        <begin position="1"/>
        <end position="28"/>
    </location>
</feature>
<dbReference type="PANTHER" id="PTHR43308:SF1">
    <property type="entry name" value="OUTER MEMBRANE PROTEIN ALPHA"/>
    <property type="match status" value="1"/>
</dbReference>
<dbReference type="InterPro" id="IPR047684">
    <property type="entry name" value="Por_som-like"/>
</dbReference>
<keyword evidence="2" id="KW-0732">Signal</keyword>
<evidence type="ECO:0000256" key="2">
    <source>
        <dbReference type="RuleBase" id="RU363072"/>
    </source>
</evidence>
<evidence type="ECO:0000259" key="3">
    <source>
        <dbReference type="PROSITE" id="PS51272"/>
    </source>
</evidence>
<dbReference type="PANTHER" id="PTHR43308">
    <property type="entry name" value="OUTER MEMBRANE PROTEIN ALPHA-RELATED"/>
    <property type="match status" value="1"/>
</dbReference>
<dbReference type="Pfam" id="PF04966">
    <property type="entry name" value="OprB"/>
    <property type="match status" value="1"/>
</dbReference>
<protein>
    <submittedName>
        <fullName evidence="4">Carbohydrate porin</fullName>
    </submittedName>
</protein>
<dbReference type="Pfam" id="PF00395">
    <property type="entry name" value="SLH"/>
    <property type="match status" value="1"/>
</dbReference>
<feature type="domain" description="SLH" evidence="3">
    <location>
        <begin position="64"/>
        <end position="128"/>
    </location>
</feature>
<sequence>MRYRFFEKWAIGSMSLAMGLNGYLTVLAAPEPPIDTTETIQEQIELADLDNNTETNDGVFNVTSVSYLSDVDPGDWAFQALQSLVERYGCITGYEDNRYQGNRALTRFEFAAGLNACLSRINEIIAANTGQLITSEDLTLLQQLQEQFAPELSVLTGHLTALEARTAEVEANQFSTTTKLTGEAITTFSNGFSGLVDGNNIPVVQHRVRLNFRTSFTGQDTLYFRMFGGNAPQLTLPGGSAEGLTTVNLTYPNDEIRNGRLAYSFPINSRLSVNAIATGGVLFDLAPTLSPFLESGTSGARALSEFASSSPIYRIGGGAGMAANYQLNPQWIFSLAYLASNAHNAGNGEGLFNGEYAAFTQIRWSPKPKLGIGLTYVNAYKNRGAIFDFGTTFPLVGTLEANKPFPQMITNSYGLEGFYQFSPHFAINAYLGYTQAKNSPGNGNADIWYYAVGLAFPDIGKEGNLGGLVIGAEPYRSDNPPPANDVPFHIEAFYKYRLNDYIAITPGLIWLTAPAQNNNNNDAVIGVIRTTFTF</sequence>
<reference evidence="4 5" key="1">
    <citation type="submission" date="2020-10" db="EMBL/GenBank/DDBJ databases">
        <authorList>
            <person name="Castelo-Branco R."/>
            <person name="Eusebio N."/>
            <person name="Adriana R."/>
            <person name="Vieira A."/>
            <person name="Brugerolle De Fraissinette N."/>
            <person name="Rezende De Castro R."/>
            <person name="Schneider M.P."/>
            <person name="Vasconcelos V."/>
            <person name="Leao P.N."/>
        </authorList>
    </citation>
    <scope>NUCLEOTIDE SEQUENCE [LARGE SCALE GENOMIC DNA]</scope>
    <source>
        <strain evidence="4 5">LEGE 06226</strain>
    </source>
</reference>
<name>A0ABR9UCH5_9CYAN</name>
<dbReference type="Gene3D" id="2.40.160.180">
    <property type="entry name" value="Carbohydrate-selective porin OprB"/>
    <property type="match status" value="1"/>
</dbReference>
<dbReference type="InterPro" id="IPR007049">
    <property type="entry name" value="Carb-sel_porin_OprB"/>
</dbReference>
<dbReference type="InterPro" id="IPR051465">
    <property type="entry name" value="Cell_Envelope_Struct_Comp"/>
</dbReference>
<comment type="caution">
    <text evidence="4">The sequence shown here is derived from an EMBL/GenBank/DDBJ whole genome shotgun (WGS) entry which is preliminary data.</text>
</comment>
<evidence type="ECO:0000313" key="5">
    <source>
        <dbReference type="Proteomes" id="UP000640725"/>
    </source>
</evidence>
<dbReference type="PROSITE" id="PS51272">
    <property type="entry name" value="SLH"/>
    <property type="match status" value="1"/>
</dbReference>
<gene>
    <name evidence="4" type="ORF">IQ236_11670</name>
</gene>